<feature type="region of interest" description="Disordered" evidence="7">
    <location>
        <begin position="1"/>
        <end position="25"/>
    </location>
</feature>
<dbReference type="Proteomes" id="UP000559027">
    <property type="component" value="Unassembled WGS sequence"/>
</dbReference>
<dbReference type="GO" id="GO:0034388">
    <property type="term" value="C:Pwp2p-containing subcomplex of 90S preribosome"/>
    <property type="evidence" value="ECO:0007669"/>
    <property type="project" value="TreeGrafter"/>
</dbReference>
<dbReference type="PANTHER" id="PTHR19853">
    <property type="entry name" value="WD REPEAT CONTAINING PROTEIN 3 WDR3"/>
    <property type="match status" value="1"/>
</dbReference>
<dbReference type="SMART" id="SM00320">
    <property type="entry name" value="WD40"/>
    <property type="match status" value="12"/>
</dbReference>
<evidence type="ECO:0000256" key="1">
    <source>
        <dbReference type="ARBA" id="ARBA00004604"/>
    </source>
</evidence>
<keyword evidence="4" id="KW-0539">Nucleus</keyword>
<gene>
    <name evidence="9" type="ORF">D9756_000720</name>
</gene>
<keyword evidence="2 6" id="KW-0853">WD repeat</keyword>
<dbReference type="Pfam" id="PF25172">
    <property type="entry name" value="Beta-prop_WDR3_2nd"/>
    <property type="match status" value="1"/>
</dbReference>
<proteinExistence type="inferred from homology"/>
<dbReference type="EMBL" id="JAACJO010000001">
    <property type="protein sequence ID" value="KAF5363690.1"/>
    <property type="molecule type" value="Genomic_DNA"/>
</dbReference>
<evidence type="ECO:0000256" key="6">
    <source>
        <dbReference type="PROSITE-ProRule" id="PRU00221"/>
    </source>
</evidence>
<feature type="repeat" description="WD" evidence="6">
    <location>
        <begin position="522"/>
        <end position="563"/>
    </location>
</feature>
<feature type="domain" description="Small-subunit processome Utp12" evidence="8">
    <location>
        <begin position="853"/>
        <end position="956"/>
    </location>
</feature>
<feature type="region of interest" description="Disordered" evidence="7">
    <location>
        <begin position="341"/>
        <end position="366"/>
    </location>
</feature>
<sequence length="994" mass="111905">MSNFRGKRTGETGKRQIGEDGKSGVGYGMRRKKIQIETRKINSIPMVQSYLKHGPTQAFGLVCSSSSNSIFDGKLAYVPALEDVLVWDVKKGKMLAMWHETGHRAEVTCIRRSPQSNVFAVGYADGSVRIWNYTSESVITTFNGHKKAITSLAFDERGTRLASGSQDTDLIIWDIVGETGLYRLRGHRDQITNIRFLPSSRDLPSTSTSASPGYLLTSGKDTFVKLWDLSTQHCVQTVVAHRSEIWSLDINREQDLIFTGSGEGEVKAWRIDSETLAVGLKETETGEVAKFIHPIAGLPLASRHRVSQISFHPTQPYVSVQSHDRSVEIFRIRTEEEIRKKQARRKKRAQEKKKQGKAVEEKTEEDEPEITLVDMFTPHLVVRANGKIRSFDYGSDDKVVKPGFQIFVALNTNAIEVYNVPPPTKSKDVPPEATRSFSVDLPGHRTDVRSLCLSSNDQMLASASNGSLKIWNMKTTSCIRTMDCGYPVCSTFLPGDKHVVIGTKSGEILIYDIASSTLIDTIQAHTATVWSIQVCPDEGGIISGSADKDVKFWDFEQKDARGESAQSGKLMSLVHMRTLKMTDEVLSVRYSPNGKLLAVALLDSTVKVFYRDTLKFFLSLYGHKLPVLAMDISHDSKLIVTCSADKNVKIWGLDFGDCHKSIFAHEESVMQVAFEKGSHYFWTVGKDKMLKYWDGDKFEGIQKLDGHHGEIWALAVSNHGSFVVTGSQDKSIRVYEKLDEPLFLEEERERELEEIYETGIADAMNREDAPIGSGAEDGFAPPTTQAEVTTVSKQTAETLMAGERIMEALELADTERATFQEYGEAMAKLSEDDPMRLQPPARNPILAAYDLEPEAYVLRIVEKVQSAALHDALLVLPFGRVVSLMYYLTIWAQKGWNIPLVSRIMFFVLKVHHHQIVANRIMRTTLIPLRKHLRTALQRQKEMIGYNLAALQYMKRRNEAERTAQFYEEEDWDEEKVRSRIAEGKKRKRVTLKA</sequence>
<dbReference type="PANTHER" id="PTHR19853:SF0">
    <property type="entry name" value="WD REPEAT-CONTAINING PROTEIN 3"/>
    <property type="match status" value="1"/>
</dbReference>
<dbReference type="InterPro" id="IPR007148">
    <property type="entry name" value="SSU_processome_Utp12"/>
</dbReference>
<dbReference type="FunFam" id="2.130.10.10:FF:000157">
    <property type="entry name" value="WD repeat domain 3"/>
    <property type="match status" value="1"/>
</dbReference>
<evidence type="ECO:0000259" key="8">
    <source>
        <dbReference type="Pfam" id="PF04003"/>
    </source>
</evidence>
<evidence type="ECO:0000256" key="2">
    <source>
        <dbReference type="ARBA" id="ARBA00022574"/>
    </source>
</evidence>
<dbReference type="PROSITE" id="PS00678">
    <property type="entry name" value="WD_REPEATS_1"/>
    <property type="match status" value="4"/>
</dbReference>
<dbReference type="GO" id="GO:0032040">
    <property type="term" value="C:small-subunit processome"/>
    <property type="evidence" value="ECO:0007669"/>
    <property type="project" value="TreeGrafter"/>
</dbReference>
<dbReference type="Pfam" id="PF25173">
    <property type="entry name" value="Beta-prop_WDR3_1st"/>
    <property type="match status" value="1"/>
</dbReference>
<dbReference type="InterPro" id="IPR015943">
    <property type="entry name" value="WD40/YVTN_repeat-like_dom_sf"/>
</dbReference>
<dbReference type="Gene3D" id="2.130.10.10">
    <property type="entry name" value="YVTN repeat-like/Quinoprotein amine dehydrogenase"/>
    <property type="match status" value="4"/>
</dbReference>
<dbReference type="InterPro" id="IPR001680">
    <property type="entry name" value="WD40_rpt"/>
</dbReference>
<dbReference type="SUPFAM" id="SSF50978">
    <property type="entry name" value="WD40 repeat-like"/>
    <property type="match status" value="2"/>
</dbReference>
<feature type="compositionally biased region" description="Basic and acidic residues" evidence="7">
    <location>
        <begin position="8"/>
        <end position="22"/>
    </location>
</feature>
<keyword evidence="10" id="KW-1185">Reference proteome</keyword>
<dbReference type="OrthoDB" id="407922at2759"/>
<feature type="repeat" description="WD" evidence="6">
    <location>
        <begin position="184"/>
        <end position="237"/>
    </location>
</feature>
<feature type="repeat" description="WD" evidence="6">
    <location>
        <begin position="100"/>
        <end position="141"/>
    </location>
</feature>
<dbReference type="PRINTS" id="PR00320">
    <property type="entry name" value="GPROTEINBRPT"/>
</dbReference>
<feature type="repeat" description="WD" evidence="6">
    <location>
        <begin position="662"/>
        <end position="694"/>
    </location>
</feature>
<dbReference type="PROSITE" id="PS50294">
    <property type="entry name" value="WD_REPEATS_REGION"/>
    <property type="match status" value="8"/>
</dbReference>
<evidence type="ECO:0000256" key="4">
    <source>
        <dbReference type="ARBA" id="ARBA00023242"/>
    </source>
</evidence>
<feature type="repeat" description="WD" evidence="6">
    <location>
        <begin position="238"/>
        <end position="279"/>
    </location>
</feature>
<comment type="similarity">
    <text evidence="5">Belongs to the WD repeat WDR3/UTP12 family.</text>
</comment>
<comment type="caution">
    <text evidence="9">The sequence shown here is derived from an EMBL/GenBank/DDBJ whole genome shotgun (WGS) entry which is preliminary data.</text>
</comment>
<dbReference type="InterPro" id="IPR036322">
    <property type="entry name" value="WD40_repeat_dom_sf"/>
</dbReference>
<evidence type="ECO:0000313" key="10">
    <source>
        <dbReference type="Proteomes" id="UP000559027"/>
    </source>
</evidence>
<dbReference type="InterPro" id="IPR020472">
    <property type="entry name" value="WD40_PAC1"/>
</dbReference>
<dbReference type="Pfam" id="PF04003">
    <property type="entry name" value="Utp12"/>
    <property type="match status" value="1"/>
</dbReference>
<feature type="repeat" description="WD" evidence="6">
    <location>
        <begin position="441"/>
        <end position="481"/>
    </location>
</feature>
<dbReference type="InterPro" id="IPR019775">
    <property type="entry name" value="WD40_repeat_CS"/>
</dbReference>
<evidence type="ECO:0000256" key="7">
    <source>
        <dbReference type="SAM" id="MobiDB-lite"/>
    </source>
</evidence>
<dbReference type="GO" id="GO:0030515">
    <property type="term" value="F:snoRNA binding"/>
    <property type="evidence" value="ECO:0007669"/>
    <property type="project" value="TreeGrafter"/>
</dbReference>
<protein>
    <recommendedName>
        <fullName evidence="8">Small-subunit processome Utp12 domain-containing protein</fullName>
    </recommendedName>
</protein>
<dbReference type="FunFam" id="2.130.10.10:FF:000178">
    <property type="entry name" value="WD repeat domain 3"/>
    <property type="match status" value="1"/>
</dbReference>
<reference evidence="9 10" key="1">
    <citation type="journal article" date="2020" name="ISME J.">
        <title>Uncovering the hidden diversity of litter-decomposition mechanisms in mushroom-forming fungi.</title>
        <authorList>
            <person name="Floudas D."/>
            <person name="Bentzer J."/>
            <person name="Ahren D."/>
            <person name="Johansson T."/>
            <person name="Persson P."/>
            <person name="Tunlid A."/>
        </authorList>
    </citation>
    <scope>NUCLEOTIDE SEQUENCE [LARGE SCALE GENOMIC DNA]</scope>
    <source>
        <strain evidence="9 10">CBS 146.42</strain>
    </source>
</reference>
<comment type="subcellular location">
    <subcellularLocation>
        <location evidence="1">Nucleus</location>
        <location evidence="1">Nucleolus</location>
    </subcellularLocation>
</comment>
<name>A0A8H5GF94_9AGAR</name>
<dbReference type="GO" id="GO:0030490">
    <property type="term" value="P:maturation of SSU-rRNA"/>
    <property type="evidence" value="ECO:0007669"/>
    <property type="project" value="TreeGrafter"/>
</dbReference>
<feature type="compositionally biased region" description="Basic residues" evidence="7">
    <location>
        <begin position="341"/>
        <end position="356"/>
    </location>
</feature>
<evidence type="ECO:0000256" key="5">
    <source>
        <dbReference type="ARBA" id="ARBA00038229"/>
    </source>
</evidence>
<dbReference type="PROSITE" id="PS50082">
    <property type="entry name" value="WD_REPEATS_2"/>
    <property type="match status" value="9"/>
</dbReference>
<dbReference type="CDD" id="cd00200">
    <property type="entry name" value="WD40"/>
    <property type="match status" value="2"/>
</dbReference>
<dbReference type="AlphaFoldDB" id="A0A8H5GF94"/>
<organism evidence="9 10">
    <name type="scientific">Leucocoprinus leucothites</name>
    <dbReference type="NCBI Taxonomy" id="201217"/>
    <lineage>
        <taxon>Eukaryota</taxon>
        <taxon>Fungi</taxon>
        <taxon>Dikarya</taxon>
        <taxon>Basidiomycota</taxon>
        <taxon>Agaricomycotina</taxon>
        <taxon>Agaricomycetes</taxon>
        <taxon>Agaricomycetidae</taxon>
        <taxon>Agaricales</taxon>
        <taxon>Agaricineae</taxon>
        <taxon>Agaricaceae</taxon>
        <taxon>Leucocoprinus</taxon>
    </lineage>
</organism>
<evidence type="ECO:0000256" key="3">
    <source>
        <dbReference type="ARBA" id="ARBA00022737"/>
    </source>
</evidence>
<accession>A0A8H5GF94</accession>
<feature type="repeat" description="WD" evidence="6">
    <location>
        <begin position="704"/>
        <end position="736"/>
    </location>
</feature>
<feature type="repeat" description="WD" evidence="6">
    <location>
        <begin position="620"/>
        <end position="661"/>
    </location>
</feature>
<feature type="repeat" description="WD" evidence="6">
    <location>
        <begin position="142"/>
        <end position="175"/>
    </location>
</feature>
<dbReference type="InterPro" id="IPR051570">
    <property type="entry name" value="TBC1_cilium_biogenesis"/>
</dbReference>
<keyword evidence="3" id="KW-0677">Repeat</keyword>
<evidence type="ECO:0000313" key="9">
    <source>
        <dbReference type="EMBL" id="KAF5363690.1"/>
    </source>
</evidence>